<evidence type="ECO:0000313" key="2">
    <source>
        <dbReference type="Proteomes" id="UP000504610"/>
    </source>
</evidence>
<dbReference type="GeneID" id="130499083"/>
<name>A0A9W3CC17_RAPSA</name>
<dbReference type="KEGG" id="rsz:130499083"/>
<evidence type="ECO:0000313" key="3">
    <source>
        <dbReference type="RefSeq" id="XP_056848968.1"/>
    </source>
</evidence>
<dbReference type="PANTHER" id="PTHR34146:SF3">
    <property type="entry name" value="POLYNUCLEOTIDYL TRANSFERASE, RIBONUCLEASE H-LIKE SUPERFAMILY PROTEIN"/>
    <property type="match status" value="1"/>
</dbReference>
<dbReference type="GO" id="GO:0003676">
    <property type="term" value="F:nucleic acid binding"/>
    <property type="evidence" value="ECO:0007669"/>
    <property type="project" value="InterPro"/>
</dbReference>
<dbReference type="AlphaFoldDB" id="A0A9W3CC17"/>
<organism evidence="2 3">
    <name type="scientific">Raphanus sativus</name>
    <name type="common">Radish</name>
    <name type="synonym">Raphanus raphanistrum var. sativus</name>
    <dbReference type="NCBI Taxonomy" id="3726"/>
    <lineage>
        <taxon>Eukaryota</taxon>
        <taxon>Viridiplantae</taxon>
        <taxon>Streptophyta</taxon>
        <taxon>Embryophyta</taxon>
        <taxon>Tracheophyta</taxon>
        <taxon>Spermatophyta</taxon>
        <taxon>Magnoliopsida</taxon>
        <taxon>eudicotyledons</taxon>
        <taxon>Gunneridae</taxon>
        <taxon>Pentapetalae</taxon>
        <taxon>rosids</taxon>
        <taxon>malvids</taxon>
        <taxon>Brassicales</taxon>
        <taxon>Brassicaceae</taxon>
        <taxon>Brassiceae</taxon>
        <taxon>Raphanus</taxon>
    </lineage>
</organism>
<dbReference type="CDD" id="cd06222">
    <property type="entry name" value="RNase_H_like"/>
    <property type="match status" value="1"/>
</dbReference>
<reference evidence="3" key="2">
    <citation type="submission" date="2025-08" db="UniProtKB">
        <authorList>
            <consortium name="RefSeq"/>
        </authorList>
    </citation>
    <scope>IDENTIFICATION</scope>
    <source>
        <tissue evidence="3">Leaf</tissue>
    </source>
</reference>
<dbReference type="PANTHER" id="PTHR34146">
    <property type="entry name" value="POLYNUCLEOTIDYL TRANSFERASE, RIBONUCLEASE H-LIKE SUPERFAMILY PROTEIN-RELATED"/>
    <property type="match status" value="1"/>
</dbReference>
<gene>
    <name evidence="3" type="primary">LOC130499083</name>
</gene>
<accession>A0A9W3CC17</accession>
<dbReference type="Gene3D" id="3.30.420.10">
    <property type="entry name" value="Ribonuclease H-like superfamily/Ribonuclease H"/>
    <property type="match status" value="1"/>
</dbReference>
<dbReference type="OrthoDB" id="10343825at2759"/>
<protein>
    <submittedName>
        <fullName evidence="3">Uncharacterized protein LOC130499083</fullName>
    </submittedName>
</protein>
<keyword evidence="2" id="KW-1185">Reference proteome</keyword>
<dbReference type="Proteomes" id="UP000504610">
    <property type="component" value="Chromosome 8"/>
</dbReference>
<dbReference type="InterPro" id="IPR044730">
    <property type="entry name" value="RNase_H-like_dom_plant"/>
</dbReference>
<dbReference type="GO" id="GO:0004523">
    <property type="term" value="F:RNA-DNA hybrid ribonuclease activity"/>
    <property type="evidence" value="ECO:0007669"/>
    <property type="project" value="InterPro"/>
</dbReference>
<feature type="domain" description="RNase H type-1" evidence="1">
    <location>
        <begin position="68"/>
        <end position="185"/>
    </location>
</feature>
<dbReference type="Pfam" id="PF13456">
    <property type="entry name" value="RVT_3"/>
    <property type="match status" value="1"/>
</dbReference>
<dbReference type="InterPro" id="IPR036397">
    <property type="entry name" value="RNaseH_sf"/>
</dbReference>
<proteinExistence type="predicted"/>
<dbReference type="InterPro" id="IPR002156">
    <property type="entry name" value="RNaseH_domain"/>
</dbReference>
<dbReference type="SUPFAM" id="SSF53098">
    <property type="entry name" value="Ribonuclease H-like"/>
    <property type="match status" value="1"/>
</dbReference>
<reference evidence="2" key="1">
    <citation type="journal article" date="2019" name="Database">
        <title>The radish genome database (RadishGD): an integrated information resource for radish genomics.</title>
        <authorList>
            <person name="Yu H.J."/>
            <person name="Baek S."/>
            <person name="Lee Y.J."/>
            <person name="Cho A."/>
            <person name="Mun J.H."/>
        </authorList>
    </citation>
    <scope>NUCLEOTIDE SEQUENCE [LARGE SCALE GENOMIC DNA]</scope>
    <source>
        <strain evidence="2">cv. WK10039</strain>
    </source>
</reference>
<evidence type="ECO:0000259" key="1">
    <source>
        <dbReference type="Pfam" id="PF13456"/>
    </source>
</evidence>
<sequence length="223" mass="25467">MTGIHTLGLYGWKARNDKLFKGIDRDPGELVRHAESECQSWHNARENMTTTPVIQEPQVISSGDICLIDGSWTSTDPFSGLGWVWKDSRGTIQLMGMRNLRRRESALHSELEALRWAMETMQQSDCQRFDTDCKDLIAMLAEPKAWPSFSTELEMIHTIKLCYSDFKICYVPRSENVIADSLARNSRTFHRSLCYFGCSIPVVFGTDHVFMSYLAPSKLFGLK</sequence>
<dbReference type="InterPro" id="IPR012337">
    <property type="entry name" value="RNaseH-like_sf"/>
</dbReference>
<dbReference type="RefSeq" id="XP_056848968.1">
    <property type="nucleotide sequence ID" value="XM_056992988.1"/>
</dbReference>